<organism evidence="4 5">
    <name type="scientific">Faecalicatena orotica</name>
    <dbReference type="NCBI Taxonomy" id="1544"/>
    <lineage>
        <taxon>Bacteria</taxon>
        <taxon>Bacillati</taxon>
        <taxon>Bacillota</taxon>
        <taxon>Clostridia</taxon>
        <taxon>Lachnospirales</taxon>
        <taxon>Lachnospiraceae</taxon>
        <taxon>Faecalicatena</taxon>
    </lineage>
</organism>
<keyword evidence="2 4" id="KW-0808">Transferase</keyword>
<comment type="caution">
    <text evidence="4">The sequence shown here is derived from an EMBL/GenBank/DDBJ whole genome shotgun (WGS) entry which is preliminary data.</text>
</comment>
<keyword evidence="1" id="KW-0328">Glycosyltransferase</keyword>
<accession>A0A2Y9C473</accession>
<dbReference type="Pfam" id="PF00535">
    <property type="entry name" value="Glycos_transf_2"/>
    <property type="match status" value="1"/>
</dbReference>
<gene>
    <name evidence="4" type="ORF">A8806_101356</name>
</gene>
<feature type="domain" description="Glycosyltransferase 2-like" evidence="3">
    <location>
        <begin position="12"/>
        <end position="139"/>
    </location>
</feature>
<dbReference type="Gene3D" id="3.90.550.10">
    <property type="entry name" value="Spore Coat Polysaccharide Biosynthesis Protein SpsA, Chain A"/>
    <property type="match status" value="1"/>
</dbReference>
<evidence type="ECO:0000259" key="3">
    <source>
        <dbReference type="Pfam" id="PF00535"/>
    </source>
</evidence>
<dbReference type="InterPro" id="IPR029044">
    <property type="entry name" value="Nucleotide-diphossugar_trans"/>
</dbReference>
<evidence type="ECO:0000256" key="2">
    <source>
        <dbReference type="ARBA" id="ARBA00022679"/>
    </source>
</evidence>
<dbReference type="PANTHER" id="PTHR22916:SF51">
    <property type="entry name" value="GLYCOSYLTRANSFERASE EPSH-RELATED"/>
    <property type="match status" value="1"/>
</dbReference>
<dbReference type="GO" id="GO:0016757">
    <property type="term" value="F:glycosyltransferase activity"/>
    <property type="evidence" value="ECO:0007669"/>
    <property type="project" value="UniProtKB-KW"/>
</dbReference>
<reference evidence="4 5" key="1">
    <citation type="submission" date="2018-05" db="EMBL/GenBank/DDBJ databases">
        <title>The Hungate 1000. A catalogue of reference genomes from the rumen microbiome.</title>
        <authorList>
            <person name="Kelly W."/>
        </authorList>
    </citation>
    <scope>NUCLEOTIDE SEQUENCE [LARGE SCALE GENOMIC DNA]</scope>
    <source>
        <strain evidence="4 5">NLAE-zl-C242</strain>
    </source>
</reference>
<evidence type="ECO:0000313" key="5">
    <source>
        <dbReference type="Proteomes" id="UP000245845"/>
    </source>
</evidence>
<proteinExistence type="predicted"/>
<name>A0A2Y9C473_9FIRM</name>
<dbReference type="InterPro" id="IPR001173">
    <property type="entry name" value="Glyco_trans_2-like"/>
</dbReference>
<dbReference type="AlphaFoldDB" id="A0A2Y9C473"/>
<keyword evidence="5" id="KW-1185">Reference proteome</keyword>
<evidence type="ECO:0000313" key="4">
    <source>
        <dbReference type="EMBL" id="PWJ32068.1"/>
    </source>
</evidence>
<dbReference type="PANTHER" id="PTHR22916">
    <property type="entry name" value="GLYCOSYLTRANSFERASE"/>
    <property type="match status" value="1"/>
</dbReference>
<sequence>MKDRENKVPDISVIVPVYNIKEDFLRKCIESLLCQTLKDIEIILIDDGSTDSSGKICDEYGNTDQRIKVIHQKNMGVAVARNTGLKAAEGEWITFVDADDWCAPEMCEETYKKAVGLDTEILIFTNYAVKENNEIAPNQFFKADIALFDYTMKNEAELKTMVRSHPDFSFQPPENMMGGTWCKLIRHTFLKQTGICFEPELVRSQDIIFYLNLFEKAKKISYYNCPLYYYRYSSDSISKRYRPDAYKVFLIVLRKQDEFIKKYKKPQLFREVFIKGTMITIGTCMRTDFMHEQNKESFGEKSRRLRQMISFEPIRSALNSHEDRSLNKFQWIQKILLKHHLIKLYLILYKMNAAVLKVIR</sequence>
<evidence type="ECO:0000256" key="1">
    <source>
        <dbReference type="ARBA" id="ARBA00022676"/>
    </source>
</evidence>
<protein>
    <submittedName>
        <fullName evidence="4">Glycosyltransferase involved in cell wall biosynthesis</fullName>
    </submittedName>
</protein>
<dbReference type="RefSeq" id="WP_181368545.1">
    <property type="nucleotide sequence ID" value="NZ_BAAACK010000007.1"/>
</dbReference>
<dbReference type="SUPFAM" id="SSF53448">
    <property type="entry name" value="Nucleotide-diphospho-sugar transferases"/>
    <property type="match status" value="1"/>
</dbReference>
<dbReference type="Proteomes" id="UP000245845">
    <property type="component" value="Unassembled WGS sequence"/>
</dbReference>
<dbReference type="EMBL" id="QGDL01000001">
    <property type="protein sequence ID" value="PWJ32068.1"/>
    <property type="molecule type" value="Genomic_DNA"/>
</dbReference>
<dbReference type="CDD" id="cd00761">
    <property type="entry name" value="Glyco_tranf_GTA_type"/>
    <property type="match status" value="1"/>
</dbReference>